<reference evidence="3" key="1">
    <citation type="submission" date="2018-04" db="EMBL/GenBank/DDBJ databases">
        <authorList>
            <person name="Liu S."/>
            <person name="Wang Z."/>
            <person name="Li J."/>
        </authorList>
    </citation>
    <scope>NUCLEOTIDE SEQUENCE [LARGE SCALE GENOMIC DNA]</scope>
    <source>
        <strain evidence="3">622</strain>
    </source>
</reference>
<dbReference type="GO" id="GO:0004181">
    <property type="term" value="F:metallocarboxypeptidase activity"/>
    <property type="evidence" value="ECO:0007669"/>
    <property type="project" value="InterPro"/>
</dbReference>
<name>A0A2U1TCE9_9MICO</name>
<sequence length="434" mass="47575">MDELTARFEKLRGEHPQLISVQRIGASRLGDALEMYSIGDGPLSHLVVGGVHPNEPIGAWTALHLLEQLATDDDLRTGLGARWNIVPCIDPDGTRLNEGWFANPGDRGSYARAFYRPAPNEQVEWTFPFSYKKAHFDAMLPETQALARAIDLTKPDLYVALHNAEMGGVYYYLTRDVPELYELLAAVPESLGLPLDKGEPEGGHLKELAQAIFITGSLEEVYDWVESLGGDPFPPGSGGNASSDYALRYGTLSLIAELPYWKHPDADNTAPTDESYSALLARTGAEFLDFGTELIRLLAEAEPMLTIDTPFLRGSRAFVPMMKATGESNIARSRQPEAQRPATVAERFGCEDLVHMFRLRFGGMLLRAFEAEVHAGTAPAELRRITERMLSLYTGWQREAADADNAEVIPISSLVGVQYGAILAGAAYFAGTLT</sequence>
<proteinExistence type="predicted"/>
<dbReference type="Pfam" id="PF00246">
    <property type="entry name" value="Peptidase_M14"/>
    <property type="match status" value="1"/>
</dbReference>
<protein>
    <submittedName>
        <fullName evidence="2">Peptidase M14</fullName>
    </submittedName>
</protein>
<keyword evidence="3" id="KW-1185">Reference proteome</keyword>
<dbReference type="InterPro" id="IPR000834">
    <property type="entry name" value="Peptidase_M14"/>
</dbReference>
<dbReference type="GO" id="GO:0006508">
    <property type="term" value="P:proteolysis"/>
    <property type="evidence" value="ECO:0007669"/>
    <property type="project" value="InterPro"/>
</dbReference>
<dbReference type="Proteomes" id="UP000244962">
    <property type="component" value="Unassembled WGS sequence"/>
</dbReference>
<gene>
    <name evidence="2" type="ORF">DF223_12915</name>
</gene>
<evidence type="ECO:0000313" key="3">
    <source>
        <dbReference type="Proteomes" id="UP000244962"/>
    </source>
</evidence>
<organism evidence="2 3">
    <name type="scientific">Mycetocola zhujimingii</name>
    <dbReference type="NCBI Taxonomy" id="2079792"/>
    <lineage>
        <taxon>Bacteria</taxon>
        <taxon>Bacillati</taxon>
        <taxon>Actinomycetota</taxon>
        <taxon>Actinomycetes</taxon>
        <taxon>Micrococcales</taxon>
        <taxon>Microbacteriaceae</taxon>
        <taxon>Mycetocola</taxon>
    </lineage>
</organism>
<comment type="caution">
    <text evidence="2">The sequence shown here is derived from an EMBL/GenBank/DDBJ whole genome shotgun (WGS) entry which is preliminary data.</text>
</comment>
<dbReference type="GO" id="GO:0008270">
    <property type="term" value="F:zinc ion binding"/>
    <property type="evidence" value="ECO:0007669"/>
    <property type="project" value="InterPro"/>
</dbReference>
<dbReference type="Gene3D" id="3.40.630.10">
    <property type="entry name" value="Zn peptidases"/>
    <property type="match status" value="1"/>
</dbReference>
<evidence type="ECO:0000313" key="2">
    <source>
        <dbReference type="EMBL" id="PWC06561.1"/>
    </source>
</evidence>
<dbReference type="AlphaFoldDB" id="A0A2U1TCE9"/>
<evidence type="ECO:0000259" key="1">
    <source>
        <dbReference type="Pfam" id="PF00246"/>
    </source>
</evidence>
<dbReference type="EMBL" id="QEFB01000013">
    <property type="protein sequence ID" value="PWC06561.1"/>
    <property type="molecule type" value="Genomic_DNA"/>
</dbReference>
<feature type="domain" description="Peptidase M14" evidence="1">
    <location>
        <begin position="8"/>
        <end position="172"/>
    </location>
</feature>
<accession>A0A2U1TCE9</accession>
<dbReference type="SUPFAM" id="SSF53187">
    <property type="entry name" value="Zn-dependent exopeptidases"/>
    <property type="match status" value="1"/>
</dbReference>